<organism evidence="1 2">
    <name type="scientific">Corticibacter populi</name>
    <dbReference type="NCBI Taxonomy" id="1550736"/>
    <lineage>
        <taxon>Bacteria</taxon>
        <taxon>Pseudomonadati</taxon>
        <taxon>Pseudomonadota</taxon>
        <taxon>Betaproteobacteria</taxon>
        <taxon>Burkholderiales</taxon>
        <taxon>Comamonadaceae</taxon>
        <taxon>Corticibacter</taxon>
    </lineage>
</organism>
<evidence type="ECO:0000313" key="1">
    <source>
        <dbReference type="EMBL" id="RMX08648.1"/>
    </source>
</evidence>
<gene>
    <name evidence="1" type="ORF">D8I35_06170</name>
</gene>
<evidence type="ECO:0000313" key="2">
    <source>
        <dbReference type="Proteomes" id="UP000278006"/>
    </source>
</evidence>
<accession>A0A3M6R072</accession>
<dbReference type="AlphaFoldDB" id="A0A3M6R072"/>
<protein>
    <submittedName>
        <fullName evidence="1">Uncharacterized protein</fullName>
    </submittedName>
</protein>
<keyword evidence="2" id="KW-1185">Reference proteome</keyword>
<sequence>MSRSVEDIYVMRIADLLSDDPILLDVIGHRFKLVAECDRERRRVTYQFRAVDDDGPGTL</sequence>
<dbReference type="Proteomes" id="UP000278006">
    <property type="component" value="Unassembled WGS sequence"/>
</dbReference>
<reference evidence="1 2" key="1">
    <citation type="submission" date="2018-10" db="EMBL/GenBank/DDBJ databases">
        <title>Draft genome of Cortibacter populi DSM10536.</title>
        <authorList>
            <person name="Bernier A.-M."/>
            <person name="Bernard K."/>
        </authorList>
    </citation>
    <scope>NUCLEOTIDE SEQUENCE [LARGE SCALE GENOMIC DNA]</scope>
    <source>
        <strain evidence="1 2">DSM 105136</strain>
    </source>
</reference>
<proteinExistence type="predicted"/>
<name>A0A3M6R072_9BURK</name>
<comment type="caution">
    <text evidence="1">The sequence shown here is derived from an EMBL/GenBank/DDBJ whole genome shotgun (WGS) entry which is preliminary data.</text>
</comment>
<dbReference type="EMBL" id="RDQO01000001">
    <property type="protein sequence ID" value="RMX08648.1"/>
    <property type="molecule type" value="Genomic_DNA"/>
</dbReference>